<evidence type="ECO:0000256" key="1">
    <source>
        <dbReference type="SAM" id="MobiDB-lite"/>
    </source>
</evidence>
<evidence type="ECO:0000256" key="2">
    <source>
        <dbReference type="SAM" id="Phobius"/>
    </source>
</evidence>
<comment type="caution">
    <text evidence="3">The sequence shown here is derived from an EMBL/GenBank/DDBJ whole genome shotgun (WGS) entry which is preliminary data.</text>
</comment>
<dbReference type="OrthoDB" id="104310at2759"/>
<proteinExistence type="predicted"/>
<feature type="transmembrane region" description="Helical" evidence="2">
    <location>
        <begin position="143"/>
        <end position="161"/>
    </location>
</feature>
<keyword evidence="2" id="KW-0812">Transmembrane</keyword>
<accession>A0A9W7CUC0</accession>
<reference evidence="3" key="1">
    <citation type="submission" date="2023-04" db="EMBL/GenBank/DDBJ databases">
        <title>Phytophthora fragariaefolia NBRC 109709.</title>
        <authorList>
            <person name="Ichikawa N."/>
            <person name="Sato H."/>
            <person name="Tonouchi N."/>
        </authorList>
    </citation>
    <scope>NUCLEOTIDE SEQUENCE</scope>
    <source>
        <strain evidence="3">NBRC 109709</strain>
    </source>
</reference>
<keyword evidence="4" id="KW-1185">Reference proteome</keyword>
<keyword evidence="2" id="KW-0472">Membrane</keyword>
<dbReference type="Proteomes" id="UP001165121">
    <property type="component" value="Unassembled WGS sequence"/>
</dbReference>
<sequence>MHGRKYKKMPRNPRTLSYLINAQRDFTPIDSKFGLLSDAIEVLEDVYNHFPIRKQRKNEELKPLLLPLDTMECSGANCSCPKLTATDPCVVCGCGVLHLCTDDLNDEEVSPSVFVAISVCIDFGLGCCCAVHAWVLISLYVGLVSRIVKIVAVVMLFRVVARATDSIARDTSYDRQQFSSTVPVKSHVLMLLRVWRDQLQYGYVPVGQDATGWLGQVVSFHFSSQASAPTLSVVPSTVTTPSSPKRTMSLGDYKKAHDNTLFDRDELEALFDVGSDADMEDEEEDEETSSSIRVDRPLADAVPLSSPRSGGDSTPSGVVASRTGPVRDPWVPSTSEIQSRFGRPAPPRQYALYSCSGIIDDDVTKELDFDPATDQSRDYYMGLFH</sequence>
<dbReference type="AlphaFoldDB" id="A0A9W7CUC0"/>
<feature type="transmembrane region" description="Helical" evidence="2">
    <location>
        <begin position="113"/>
        <end position="137"/>
    </location>
</feature>
<protein>
    <submittedName>
        <fullName evidence="3">Unnamed protein product</fullName>
    </submittedName>
</protein>
<keyword evidence="2" id="KW-1133">Transmembrane helix</keyword>
<organism evidence="3 4">
    <name type="scientific">Phytophthora fragariaefolia</name>
    <dbReference type="NCBI Taxonomy" id="1490495"/>
    <lineage>
        <taxon>Eukaryota</taxon>
        <taxon>Sar</taxon>
        <taxon>Stramenopiles</taxon>
        <taxon>Oomycota</taxon>
        <taxon>Peronosporomycetes</taxon>
        <taxon>Peronosporales</taxon>
        <taxon>Peronosporaceae</taxon>
        <taxon>Phytophthora</taxon>
    </lineage>
</organism>
<dbReference type="EMBL" id="BSXT01001545">
    <property type="protein sequence ID" value="GMF43495.1"/>
    <property type="molecule type" value="Genomic_DNA"/>
</dbReference>
<feature type="region of interest" description="Disordered" evidence="1">
    <location>
        <begin position="274"/>
        <end position="343"/>
    </location>
</feature>
<evidence type="ECO:0000313" key="3">
    <source>
        <dbReference type="EMBL" id="GMF43495.1"/>
    </source>
</evidence>
<feature type="compositionally biased region" description="Polar residues" evidence="1">
    <location>
        <begin position="306"/>
        <end position="316"/>
    </location>
</feature>
<gene>
    <name evidence="3" type="ORF">Pfra01_001473100</name>
</gene>
<name>A0A9W7CUC0_9STRA</name>
<evidence type="ECO:0000313" key="4">
    <source>
        <dbReference type="Proteomes" id="UP001165121"/>
    </source>
</evidence>
<feature type="compositionally biased region" description="Acidic residues" evidence="1">
    <location>
        <begin position="274"/>
        <end position="288"/>
    </location>
</feature>